<dbReference type="OMA" id="PIICFIR"/>
<feature type="compositionally biased region" description="Basic and acidic residues" evidence="1">
    <location>
        <begin position="91"/>
        <end position="101"/>
    </location>
</feature>
<dbReference type="Ensembl" id="ENSHBUT00000032783.1">
    <property type="protein sequence ID" value="ENSHBUP00000029992.1"/>
    <property type="gene ID" value="ENSHBUG00000014735.1"/>
</dbReference>
<dbReference type="STRING" id="8153.ENSHBUP00000029992"/>
<protein>
    <submittedName>
        <fullName evidence="2">Uncharacterized protein</fullName>
    </submittedName>
</protein>
<dbReference type="Proteomes" id="UP000264840">
    <property type="component" value="Unplaced"/>
</dbReference>
<dbReference type="GeneTree" id="ENSGT00940000174814"/>
<organism evidence="2 3">
    <name type="scientific">Haplochromis burtoni</name>
    <name type="common">Burton's mouthbrooder</name>
    <name type="synonym">Chromis burtoni</name>
    <dbReference type="NCBI Taxonomy" id="8153"/>
    <lineage>
        <taxon>Eukaryota</taxon>
        <taxon>Metazoa</taxon>
        <taxon>Chordata</taxon>
        <taxon>Craniata</taxon>
        <taxon>Vertebrata</taxon>
        <taxon>Euteleostomi</taxon>
        <taxon>Actinopterygii</taxon>
        <taxon>Neopterygii</taxon>
        <taxon>Teleostei</taxon>
        <taxon>Neoteleostei</taxon>
        <taxon>Acanthomorphata</taxon>
        <taxon>Ovalentaria</taxon>
        <taxon>Cichlomorphae</taxon>
        <taxon>Cichliformes</taxon>
        <taxon>Cichlidae</taxon>
        <taxon>African cichlids</taxon>
        <taxon>Pseudocrenilabrinae</taxon>
        <taxon>Haplochromini</taxon>
        <taxon>Haplochromis</taxon>
    </lineage>
</organism>
<dbReference type="AlphaFoldDB" id="A0A3Q2WUL7"/>
<name>A0A3Q2WUL7_HAPBU</name>
<evidence type="ECO:0000313" key="3">
    <source>
        <dbReference type="Proteomes" id="UP000264840"/>
    </source>
</evidence>
<reference evidence="2" key="2">
    <citation type="submission" date="2025-09" db="UniProtKB">
        <authorList>
            <consortium name="Ensembl"/>
        </authorList>
    </citation>
    <scope>IDENTIFICATION</scope>
</reference>
<evidence type="ECO:0000313" key="2">
    <source>
        <dbReference type="Ensembl" id="ENSHBUP00000029992.1"/>
    </source>
</evidence>
<accession>A0A3Q2WUL7</accession>
<reference evidence="2" key="1">
    <citation type="submission" date="2025-08" db="UniProtKB">
        <authorList>
            <consortium name="Ensembl"/>
        </authorList>
    </citation>
    <scope>IDENTIFICATION</scope>
</reference>
<evidence type="ECO:0000256" key="1">
    <source>
        <dbReference type="SAM" id="MobiDB-lite"/>
    </source>
</evidence>
<proteinExistence type="predicted"/>
<feature type="region of interest" description="Disordered" evidence="1">
    <location>
        <begin position="1"/>
        <end position="107"/>
    </location>
</feature>
<keyword evidence="3" id="KW-1185">Reference proteome</keyword>
<sequence>MPSSLPPLPLYDQPPISPFTSPETSTPPPLPRSPSAALNGEHKLPLPASGRSPVSPGFAKTQPPRFTPEGGPGKLRPVRAAPPPPKQHPRRQQEKSDKTEEVEITLV</sequence>